<dbReference type="Gene3D" id="3.20.110.10">
    <property type="entry name" value="Glycoside hydrolase 38, N terminal domain"/>
    <property type="match status" value="1"/>
</dbReference>
<dbReference type="GO" id="GO:0009313">
    <property type="term" value="P:oligosaccharide catabolic process"/>
    <property type="evidence" value="ECO:0007669"/>
    <property type="project" value="TreeGrafter"/>
</dbReference>
<dbReference type="InterPro" id="IPR027291">
    <property type="entry name" value="Glyco_hydro_38_N_sf"/>
</dbReference>
<dbReference type="Pfam" id="PF01074">
    <property type="entry name" value="Glyco_hydro_38N"/>
    <property type="match status" value="1"/>
</dbReference>
<name>A0A517Z126_9PLAN</name>
<dbReference type="KEGG" id="mri:Mal4_04590"/>
<dbReference type="RefSeq" id="WP_145366868.1">
    <property type="nucleotide sequence ID" value="NZ_CP036275.1"/>
</dbReference>
<reference evidence="2 3" key="1">
    <citation type="submission" date="2019-02" db="EMBL/GenBank/DDBJ databases">
        <title>Deep-cultivation of Planctomycetes and their phenomic and genomic characterization uncovers novel biology.</title>
        <authorList>
            <person name="Wiegand S."/>
            <person name="Jogler M."/>
            <person name="Boedeker C."/>
            <person name="Pinto D."/>
            <person name="Vollmers J."/>
            <person name="Rivas-Marin E."/>
            <person name="Kohn T."/>
            <person name="Peeters S.H."/>
            <person name="Heuer A."/>
            <person name="Rast P."/>
            <person name="Oberbeckmann S."/>
            <person name="Bunk B."/>
            <person name="Jeske O."/>
            <person name="Meyerdierks A."/>
            <person name="Storesund J.E."/>
            <person name="Kallscheuer N."/>
            <person name="Luecker S."/>
            <person name="Lage O.M."/>
            <person name="Pohl T."/>
            <person name="Merkel B.J."/>
            <person name="Hornburger P."/>
            <person name="Mueller R.-W."/>
            <person name="Bruemmer F."/>
            <person name="Labrenz M."/>
            <person name="Spormann A.M."/>
            <person name="Op den Camp H."/>
            <person name="Overmann J."/>
            <person name="Amann R."/>
            <person name="Jetten M.S.M."/>
            <person name="Mascher T."/>
            <person name="Medema M.H."/>
            <person name="Devos D.P."/>
            <person name="Kaster A.-K."/>
            <person name="Ovreas L."/>
            <person name="Rohde M."/>
            <person name="Galperin M.Y."/>
            <person name="Jogler C."/>
        </authorList>
    </citation>
    <scope>NUCLEOTIDE SEQUENCE [LARGE SCALE GENOMIC DNA]</scope>
    <source>
        <strain evidence="2 3">Mal4</strain>
    </source>
</reference>
<dbReference type="OrthoDB" id="222074at2"/>
<protein>
    <recommendedName>
        <fullName evidence="1">Glycoside hydrolase family 38 N-terminal domain-containing protein</fullName>
    </recommendedName>
</protein>
<dbReference type="PANTHER" id="PTHR46017:SF1">
    <property type="entry name" value="ALPHA-MANNOSIDASE 2C1"/>
    <property type="match status" value="1"/>
</dbReference>
<dbReference type="InterPro" id="IPR011330">
    <property type="entry name" value="Glyco_hydro/deAcase_b/a-brl"/>
</dbReference>
<evidence type="ECO:0000259" key="1">
    <source>
        <dbReference type="Pfam" id="PF01074"/>
    </source>
</evidence>
<dbReference type="InterPro" id="IPR000602">
    <property type="entry name" value="Glyco_hydro_38_N"/>
</dbReference>
<evidence type="ECO:0000313" key="3">
    <source>
        <dbReference type="Proteomes" id="UP000320496"/>
    </source>
</evidence>
<feature type="domain" description="Glycoside hydrolase family 38 N-terminal" evidence="1">
    <location>
        <begin position="230"/>
        <end position="347"/>
    </location>
</feature>
<dbReference type="EMBL" id="CP036275">
    <property type="protein sequence ID" value="QDU36175.1"/>
    <property type="molecule type" value="Genomic_DNA"/>
</dbReference>
<dbReference type="AlphaFoldDB" id="A0A517Z126"/>
<accession>A0A517Z126</accession>
<proteinExistence type="predicted"/>
<dbReference type="Proteomes" id="UP000320496">
    <property type="component" value="Chromosome"/>
</dbReference>
<dbReference type="PANTHER" id="PTHR46017">
    <property type="entry name" value="ALPHA-MANNOSIDASE 2C1"/>
    <property type="match status" value="1"/>
</dbReference>
<evidence type="ECO:0000313" key="2">
    <source>
        <dbReference type="EMBL" id="QDU36175.1"/>
    </source>
</evidence>
<dbReference type="SUPFAM" id="SSF88713">
    <property type="entry name" value="Glycoside hydrolase/deacetylase"/>
    <property type="match status" value="1"/>
</dbReference>
<dbReference type="GO" id="GO:0004559">
    <property type="term" value="F:alpha-mannosidase activity"/>
    <property type="evidence" value="ECO:0007669"/>
    <property type="project" value="InterPro"/>
</dbReference>
<gene>
    <name evidence="2" type="ORF">Mal4_04590</name>
</gene>
<dbReference type="GO" id="GO:0006013">
    <property type="term" value="P:mannose metabolic process"/>
    <property type="evidence" value="ECO:0007669"/>
    <property type="project" value="InterPro"/>
</dbReference>
<sequence>MYDELIVLIPCHSLEDFPTELSEQPASSLLNAFAVLMHPRLLATAGSLPRWERADDVEDVRPGQLVIVPTACDEWIPGGWVERARDQGTTVLSRLSDRDEMIAAALAPLGEEGANPDEPDPDLVADFYALGTSYLLTELLTRHMRNFSHLDEIHMEREAVAGAKAALAGDRQAAEAHLRNCFEQLLECRERFYPVDCYLIDLCLVTSQYAGDELRALLQETVPVNAMLAASELESIAAEHPDIAASIRTACQEGRLELVGGDWRETCAPLLSLDSIIWQLHRGHDIFQKTIDKAPVTWGRRRYGVTPQIPQILSRFGYKGGLHFVMDDGMYPDEEHSLLRWSGCDGSVIDGISRIPLAADSAASFLRFPVRMSESMDFDHTAGLVLARWPEVRTPWLGDLRRAARYAPALGKFVTFSDFFEQSDGHGRLSEFSPGEYLTPFLVQAVARQEADPISRYTRYWELKHRLDAASWTKGLVQLLSRGRIDADPIAHLEEPLEADDPVPDSEALKQLDADLASLQEESSTELARLLTGTEADASDGRLFVNTLSFPRRAVVEWPEETPLPDPGGPVISVQEEAANPRLVVEVPGGGFLYLACPKEASAPKAPPKTPLAEDWLVRNEYFEVRISDVTGGVAAIQTYRRSPNRLSQQLAFRFPRERTIVEGEGEERTEYRSYYSEMRVDRMQVLSEGPALGEIATTGKIVDQQNDTPLADYRQTVRVWRGRPVVELDIELDVHQMPEGDPWTNYIGQRFAWKHSSAVLTRSMQQGAQPVGGERIEAPHYLELADDEFRTTILPMGLPFHRTTGPRMLDTMLITAGETRRHFRTLVAVDVEFPMQAAADAMTPLLNIPTAAGALATGQTGWLFHVSAANVQLTRILPLQTKAAEETHAPGFAVRLLETEGRHCTAQLRCFRTPQTARQRNFQGETINTLRIQEDTVLVEVAPYEVCDVELNFEA</sequence>
<keyword evidence="3" id="KW-1185">Reference proteome</keyword>
<organism evidence="2 3">
    <name type="scientific">Maioricimonas rarisocia</name>
    <dbReference type="NCBI Taxonomy" id="2528026"/>
    <lineage>
        <taxon>Bacteria</taxon>
        <taxon>Pseudomonadati</taxon>
        <taxon>Planctomycetota</taxon>
        <taxon>Planctomycetia</taxon>
        <taxon>Planctomycetales</taxon>
        <taxon>Planctomycetaceae</taxon>
        <taxon>Maioricimonas</taxon>
    </lineage>
</organism>